<organism evidence="1 2">
    <name type="scientific">Lysinibacillus parviboronicapiens</name>
    <dbReference type="NCBI Taxonomy" id="436516"/>
    <lineage>
        <taxon>Bacteria</taxon>
        <taxon>Bacillati</taxon>
        <taxon>Bacillota</taxon>
        <taxon>Bacilli</taxon>
        <taxon>Bacillales</taxon>
        <taxon>Bacillaceae</taxon>
        <taxon>Lysinibacillus</taxon>
    </lineage>
</organism>
<dbReference type="EMBL" id="JBEPSB010000018">
    <property type="protein sequence ID" value="MET4562208.1"/>
    <property type="molecule type" value="Genomic_DNA"/>
</dbReference>
<proteinExistence type="predicted"/>
<protein>
    <submittedName>
        <fullName evidence="1">Uncharacterized protein</fullName>
    </submittedName>
</protein>
<evidence type="ECO:0000313" key="2">
    <source>
        <dbReference type="Proteomes" id="UP001549363"/>
    </source>
</evidence>
<sequence length="41" mass="4678">MNKGSELFTKVKILKLRGDKPTVIEFNGERFIKDNRNVGGK</sequence>
<comment type="caution">
    <text evidence="1">The sequence shown here is derived from an EMBL/GenBank/DDBJ whole genome shotgun (WGS) entry which is preliminary data.</text>
</comment>
<dbReference type="RefSeq" id="WP_354472390.1">
    <property type="nucleotide sequence ID" value="NZ_JBEPSB010000018.1"/>
</dbReference>
<gene>
    <name evidence="1" type="ORF">ABIA69_003394</name>
</gene>
<evidence type="ECO:0000313" key="1">
    <source>
        <dbReference type="EMBL" id="MET4562208.1"/>
    </source>
</evidence>
<accession>A0ABV2PMM9</accession>
<reference evidence="1 2" key="1">
    <citation type="submission" date="2024-06" db="EMBL/GenBank/DDBJ databases">
        <title>Sorghum-associated microbial communities from plants grown in Nebraska, USA.</title>
        <authorList>
            <person name="Schachtman D."/>
        </authorList>
    </citation>
    <scope>NUCLEOTIDE SEQUENCE [LARGE SCALE GENOMIC DNA]</scope>
    <source>
        <strain evidence="1 2">736</strain>
    </source>
</reference>
<keyword evidence="2" id="KW-1185">Reference proteome</keyword>
<dbReference type="Proteomes" id="UP001549363">
    <property type="component" value="Unassembled WGS sequence"/>
</dbReference>
<name>A0ABV2PMM9_9BACI</name>